<dbReference type="AlphaFoldDB" id="A0A8R1E5R2"/>
<organism evidence="1 2">
    <name type="scientific">Caenorhabditis japonica</name>
    <dbReference type="NCBI Taxonomy" id="281687"/>
    <lineage>
        <taxon>Eukaryota</taxon>
        <taxon>Metazoa</taxon>
        <taxon>Ecdysozoa</taxon>
        <taxon>Nematoda</taxon>
        <taxon>Chromadorea</taxon>
        <taxon>Rhabditida</taxon>
        <taxon>Rhabditina</taxon>
        <taxon>Rhabditomorpha</taxon>
        <taxon>Rhabditoidea</taxon>
        <taxon>Rhabditidae</taxon>
        <taxon>Peloderinae</taxon>
        <taxon>Caenorhabditis</taxon>
    </lineage>
</organism>
<reference evidence="2" key="1">
    <citation type="submission" date="2010-08" db="EMBL/GenBank/DDBJ databases">
        <authorList>
            <consortium name="Caenorhabditis japonica Sequencing Consortium"/>
            <person name="Wilson R.K."/>
        </authorList>
    </citation>
    <scope>NUCLEOTIDE SEQUENCE [LARGE SCALE GENOMIC DNA]</scope>
    <source>
        <strain evidence="2">DF5081</strain>
    </source>
</reference>
<reference evidence="1" key="2">
    <citation type="submission" date="2022-06" db="UniProtKB">
        <authorList>
            <consortium name="EnsemblMetazoa"/>
        </authorList>
    </citation>
    <scope>IDENTIFICATION</scope>
    <source>
        <strain evidence="1">DF5081</strain>
    </source>
</reference>
<name>A0A8R1E5R2_CAEJA</name>
<sequence>MCDINGQHTIRYDRQSVDHKFRIMQKEDKTFGEFVTSLPFYKPNPPKVNYPVSSDNNKEQEEEMKRRRIEERKKEEQNLKDKIAFQISCRKNQKKKRLIKKLRDAFRREVWKERRRDLVNKKSIIGKRRVNRCRRINMNSKDSTHINNEGANKRKLRFKQTTIQKLRVLWRSETWQITESMRALIRASNYKLRSERSRKNFKSRNVIYEGSRNGFKSAPTRVDIFEKGIDLREEPIPFCEELVLDDHAVLAFSCFDDLKVFMKKNLLFNQDLKCGRSLNFTYALSVP</sequence>
<evidence type="ECO:0000313" key="2">
    <source>
        <dbReference type="Proteomes" id="UP000005237"/>
    </source>
</evidence>
<dbReference type="Proteomes" id="UP000005237">
    <property type="component" value="Unassembled WGS sequence"/>
</dbReference>
<proteinExistence type="predicted"/>
<accession>A0A8R1E5R2</accession>
<protein>
    <submittedName>
        <fullName evidence="1">Uncharacterized protein</fullName>
    </submittedName>
</protein>
<evidence type="ECO:0000313" key="1">
    <source>
        <dbReference type="EnsemblMetazoa" id="CJA22304.1"/>
    </source>
</evidence>
<keyword evidence="2" id="KW-1185">Reference proteome</keyword>
<dbReference type="EnsemblMetazoa" id="CJA22304.1">
    <property type="protein sequence ID" value="CJA22304.1"/>
    <property type="gene ID" value="WBGene00177876"/>
</dbReference>